<organism evidence="7 8">
    <name type="scientific">Leptospira barantonii</name>
    <dbReference type="NCBI Taxonomy" id="2023184"/>
    <lineage>
        <taxon>Bacteria</taxon>
        <taxon>Pseudomonadati</taxon>
        <taxon>Spirochaetota</taxon>
        <taxon>Spirochaetia</taxon>
        <taxon>Leptospirales</taxon>
        <taxon>Leptospiraceae</taxon>
        <taxon>Leptospira</taxon>
    </lineage>
</organism>
<dbReference type="Gene3D" id="3.40.640.10">
    <property type="entry name" value="Type I PLP-dependent aspartate aminotransferase-like (Major domain)"/>
    <property type="match status" value="1"/>
</dbReference>
<proteinExistence type="inferred from homology"/>
<gene>
    <name evidence="7" type="ORF">CH367_08590</name>
</gene>
<dbReference type="Proteomes" id="UP000231879">
    <property type="component" value="Unassembled WGS sequence"/>
</dbReference>
<dbReference type="InterPro" id="IPR015424">
    <property type="entry name" value="PyrdxlP-dep_Trfase"/>
</dbReference>
<comment type="caution">
    <text evidence="7">The sequence shown here is derived from an EMBL/GenBank/DDBJ whole genome shotgun (WGS) entry which is preliminary data.</text>
</comment>
<comment type="cofactor">
    <cofactor evidence="1 5">
        <name>pyridoxal 5'-phosphate</name>
        <dbReference type="ChEBI" id="CHEBI:597326"/>
    </cofactor>
</comment>
<dbReference type="RefSeq" id="WP_100762033.1">
    <property type="nucleotide sequence ID" value="NZ_NPDS01000002.1"/>
</dbReference>
<dbReference type="GO" id="GO:0003961">
    <property type="term" value="F:O-acetylhomoserine aminocarboxypropyltransferase activity"/>
    <property type="evidence" value="ECO:0007669"/>
    <property type="project" value="UniProtKB-EC"/>
</dbReference>
<accession>A0ABX4NP19</accession>
<dbReference type="NCBIfam" id="TIGR01326">
    <property type="entry name" value="OAH_OAS_sulfhy"/>
    <property type="match status" value="1"/>
</dbReference>
<evidence type="ECO:0000313" key="8">
    <source>
        <dbReference type="Proteomes" id="UP000231879"/>
    </source>
</evidence>
<dbReference type="Pfam" id="PF01053">
    <property type="entry name" value="Cys_Met_Meta_PP"/>
    <property type="match status" value="1"/>
</dbReference>
<dbReference type="InterPro" id="IPR000277">
    <property type="entry name" value="Cys/Met-Metab_PyrdxlP-dep_enz"/>
</dbReference>
<evidence type="ECO:0000256" key="3">
    <source>
        <dbReference type="ARBA" id="ARBA00022679"/>
    </source>
</evidence>
<protein>
    <submittedName>
        <fullName evidence="7">O-acetylhomoserine aminocarboxypropyltransferase</fullName>
        <ecNumber evidence="7">2.5.1.49</ecNumber>
    </submittedName>
</protein>
<dbReference type="PANTHER" id="PTHR43797">
    <property type="entry name" value="HOMOCYSTEINE/CYSTEINE SYNTHASE"/>
    <property type="match status" value="1"/>
</dbReference>
<dbReference type="EMBL" id="NPDS01000002">
    <property type="protein sequence ID" value="PJZ58402.1"/>
    <property type="molecule type" value="Genomic_DNA"/>
</dbReference>
<feature type="region of interest" description="Disordered" evidence="6">
    <location>
        <begin position="1"/>
        <end position="23"/>
    </location>
</feature>
<dbReference type="EC" id="2.5.1.49" evidence="7"/>
<name>A0ABX4NP19_9LEPT</name>
<dbReference type="CDD" id="cd00614">
    <property type="entry name" value="CGS_like"/>
    <property type="match status" value="1"/>
</dbReference>
<comment type="similarity">
    <text evidence="2 5">Belongs to the trans-sulfuration enzymes family.</text>
</comment>
<evidence type="ECO:0000256" key="1">
    <source>
        <dbReference type="ARBA" id="ARBA00001933"/>
    </source>
</evidence>
<evidence type="ECO:0000256" key="2">
    <source>
        <dbReference type="ARBA" id="ARBA00009077"/>
    </source>
</evidence>
<evidence type="ECO:0000256" key="4">
    <source>
        <dbReference type="ARBA" id="ARBA00022898"/>
    </source>
</evidence>
<evidence type="ECO:0000256" key="6">
    <source>
        <dbReference type="SAM" id="MobiDB-lite"/>
    </source>
</evidence>
<dbReference type="InterPro" id="IPR054542">
    <property type="entry name" value="Cys_met_metab_PP"/>
</dbReference>
<sequence>MPRNYKPETIALHGGQSPDPTTTSRAVPIYQTTSYVFKDTDHAARLFGLQEFGNIYTRLMNPTTDVLEQRVAALEGGVAALATASGQAAETLALLNIVEAGQEIVASASLYGGTYNLLHYTFPKLGIKVHFVDPSNPENFRKAVNDKTRAFYAETLGNPKLDTLDLEAISKVAHESGVPFIVDNTLPSPYLINPIEHGADIVVHSLTKFLGGHGTSIGGIIIDSGKFNWGNGKFKNFTEPDPSYHGLKFWDVFGKFEPFGGVNIAYIIKARVQGLRDTGAALSPFNAWQILQGVETLPLRIRKHSENALAVAEYLSKHPKVSWVNYPGLKTDKNYALAKKYHKRDLYGAILGFGVKGGVAEAKKFIDGLELFSLLANVGDAKSLAIHPASTTHQQLTPEEQASAGVTPDFVRLSVGLENIEDILFDLEEALKKV</sequence>
<keyword evidence="4 5" id="KW-0663">Pyridoxal phosphate</keyword>
<keyword evidence="8" id="KW-1185">Reference proteome</keyword>
<dbReference type="InterPro" id="IPR015422">
    <property type="entry name" value="PyrdxlP-dep_Trfase_small"/>
</dbReference>
<evidence type="ECO:0000313" key="7">
    <source>
        <dbReference type="EMBL" id="PJZ58402.1"/>
    </source>
</evidence>
<dbReference type="InterPro" id="IPR015421">
    <property type="entry name" value="PyrdxlP-dep_Trfase_major"/>
</dbReference>
<dbReference type="SUPFAM" id="SSF53383">
    <property type="entry name" value="PLP-dependent transferases"/>
    <property type="match status" value="1"/>
</dbReference>
<dbReference type="PIRSF" id="PIRSF001434">
    <property type="entry name" value="CGS"/>
    <property type="match status" value="1"/>
</dbReference>
<keyword evidence="3 7" id="KW-0808">Transferase</keyword>
<evidence type="ECO:0000256" key="5">
    <source>
        <dbReference type="RuleBase" id="RU362118"/>
    </source>
</evidence>
<dbReference type="PANTHER" id="PTHR43797:SF2">
    <property type="entry name" value="HOMOCYSTEINE_CYSTEINE SYNTHASE"/>
    <property type="match status" value="1"/>
</dbReference>
<dbReference type="InterPro" id="IPR006235">
    <property type="entry name" value="OAc-hSer/O-AcSer_sulfhydrylase"/>
</dbReference>
<dbReference type="PROSITE" id="PS00868">
    <property type="entry name" value="CYS_MET_METAB_PP"/>
    <property type="match status" value="1"/>
</dbReference>
<reference evidence="7 8" key="1">
    <citation type="submission" date="2017-07" db="EMBL/GenBank/DDBJ databases">
        <title>Leptospira spp. isolated from tropical soils.</title>
        <authorList>
            <person name="Thibeaux R."/>
            <person name="Iraola G."/>
            <person name="Ferres I."/>
            <person name="Bierque E."/>
            <person name="Girault D."/>
            <person name="Soupe-Gilbert M.-E."/>
            <person name="Picardeau M."/>
            <person name="Goarant C."/>
        </authorList>
    </citation>
    <scope>NUCLEOTIDE SEQUENCE [LARGE SCALE GENOMIC DNA]</scope>
    <source>
        <strain evidence="7 8">FH4-C-A1</strain>
    </source>
</reference>
<dbReference type="Gene3D" id="3.90.1150.10">
    <property type="entry name" value="Aspartate Aminotransferase, domain 1"/>
    <property type="match status" value="1"/>
</dbReference>